<comment type="caution">
    <text evidence="1">The sequence shown here is derived from an EMBL/GenBank/DDBJ whole genome shotgun (WGS) entry which is preliminary data.</text>
</comment>
<proteinExistence type="predicted"/>
<keyword evidence="2" id="KW-1185">Reference proteome</keyword>
<dbReference type="EMBL" id="MNCJ02000329">
    <property type="protein sequence ID" value="KAF5767366.1"/>
    <property type="molecule type" value="Genomic_DNA"/>
</dbReference>
<dbReference type="Gramene" id="mRNA:HanXRQr2_Chr14g0623501">
    <property type="protein sequence ID" value="CDS:HanXRQr2_Chr14g0623501.1"/>
    <property type="gene ID" value="HanXRQr2_Chr14g0623501"/>
</dbReference>
<accession>A0A9K3H5Q7</accession>
<protein>
    <submittedName>
        <fullName evidence="1">Uncharacterized protein</fullName>
    </submittedName>
</protein>
<name>A0A9K3H5Q7_HELAN</name>
<dbReference type="Proteomes" id="UP000215914">
    <property type="component" value="Unassembled WGS sequence"/>
</dbReference>
<dbReference type="AlphaFoldDB" id="A0A9K3H5Q7"/>
<reference evidence="1" key="2">
    <citation type="submission" date="2020-06" db="EMBL/GenBank/DDBJ databases">
        <title>Helianthus annuus Genome sequencing and assembly Release 2.</title>
        <authorList>
            <person name="Gouzy J."/>
            <person name="Langlade N."/>
            <person name="Munos S."/>
        </authorList>
    </citation>
    <scope>NUCLEOTIDE SEQUENCE</scope>
    <source>
        <tissue evidence="1">Leaves</tissue>
    </source>
</reference>
<gene>
    <name evidence="1" type="ORF">HanXRQr2_Chr14g0623501</name>
</gene>
<evidence type="ECO:0000313" key="2">
    <source>
        <dbReference type="Proteomes" id="UP000215914"/>
    </source>
</evidence>
<evidence type="ECO:0000313" key="1">
    <source>
        <dbReference type="EMBL" id="KAF5767366.1"/>
    </source>
</evidence>
<reference evidence="1" key="1">
    <citation type="journal article" date="2017" name="Nature">
        <title>The sunflower genome provides insights into oil metabolism, flowering and Asterid evolution.</title>
        <authorList>
            <person name="Badouin H."/>
            <person name="Gouzy J."/>
            <person name="Grassa C.J."/>
            <person name="Murat F."/>
            <person name="Staton S.E."/>
            <person name="Cottret L."/>
            <person name="Lelandais-Briere C."/>
            <person name="Owens G.L."/>
            <person name="Carrere S."/>
            <person name="Mayjonade B."/>
            <person name="Legrand L."/>
            <person name="Gill N."/>
            <person name="Kane N.C."/>
            <person name="Bowers J.E."/>
            <person name="Hubner S."/>
            <person name="Bellec A."/>
            <person name="Berard A."/>
            <person name="Berges H."/>
            <person name="Blanchet N."/>
            <person name="Boniface M.C."/>
            <person name="Brunel D."/>
            <person name="Catrice O."/>
            <person name="Chaidir N."/>
            <person name="Claudel C."/>
            <person name="Donnadieu C."/>
            <person name="Faraut T."/>
            <person name="Fievet G."/>
            <person name="Helmstetter N."/>
            <person name="King M."/>
            <person name="Knapp S.J."/>
            <person name="Lai Z."/>
            <person name="Le Paslier M.C."/>
            <person name="Lippi Y."/>
            <person name="Lorenzon L."/>
            <person name="Mandel J.R."/>
            <person name="Marage G."/>
            <person name="Marchand G."/>
            <person name="Marquand E."/>
            <person name="Bret-Mestries E."/>
            <person name="Morien E."/>
            <person name="Nambeesan S."/>
            <person name="Nguyen T."/>
            <person name="Pegot-Espagnet P."/>
            <person name="Pouilly N."/>
            <person name="Raftis F."/>
            <person name="Sallet E."/>
            <person name="Schiex T."/>
            <person name="Thomas J."/>
            <person name="Vandecasteele C."/>
            <person name="Vares D."/>
            <person name="Vear F."/>
            <person name="Vautrin S."/>
            <person name="Crespi M."/>
            <person name="Mangin B."/>
            <person name="Burke J.M."/>
            <person name="Salse J."/>
            <person name="Munos S."/>
            <person name="Vincourt P."/>
            <person name="Rieseberg L.H."/>
            <person name="Langlade N.B."/>
        </authorList>
    </citation>
    <scope>NUCLEOTIDE SEQUENCE</scope>
    <source>
        <tissue evidence="1">Leaves</tissue>
    </source>
</reference>
<organism evidence="1 2">
    <name type="scientific">Helianthus annuus</name>
    <name type="common">Common sunflower</name>
    <dbReference type="NCBI Taxonomy" id="4232"/>
    <lineage>
        <taxon>Eukaryota</taxon>
        <taxon>Viridiplantae</taxon>
        <taxon>Streptophyta</taxon>
        <taxon>Embryophyta</taxon>
        <taxon>Tracheophyta</taxon>
        <taxon>Spermatophyta</taxon>
        <taxon>Magnoliopsida</taxon>
        <taxon>eudicotyledons</taxon>
        <taxon>Gunneridae</taxon>
        <taxon>Pentapetalae</taxon>
        <taxon>asterids</taxon>
        <taxon>campanulids</taxon>
        <taxon>Asterales</taxon>
        <taxon>Asteraceae</taxon>
        <taxon>Asteroideae</taxon>
        <taxon>Heliantheae alliance</taxon>
        <taxon>Heliantheae</taxon>
        <taxon>Helianthus</taxon>
    </lineage>
</organism>
<sequence>MAQLQEHLDKGLIKKKESAGSLCVCMCRDIERERRRKLFPLNKQQGFNKLKCSRAEIKCMK</sequence>